<dbReference type="PANTHER" id="PTHR37251">
    <property type="entry name" value="MITOCHONDRIAL IMPORT RECEPTOR SUBUNIT TOM5 HOMOLOG"/>
    <property type="match status" value="1"/>
</dbReference>
<dbReference type="EMBL" id="KZ772810">
    <property type="protein sequence ID" value="PTQ29592.1"/>
    <property type="molecule type" value="Genomic_DNA"/>
</dbReference>
<evidence type="ECO:0000313" key="2">
    <source>
        <dbReference type="Proteomes" id="UP000244005"/>
    </source>
</evidence>
<dbReference type="Proteomes" id="UP000244005">
    <property type="component" value="Unassembled WGS sequence"/>
</dbReference>
<evidence type="ECO:0008006" key="3">
    <source>
        <dbReference type="Google" id="ProtNLM"/>
    </source>
</evidence>
<name>A0A2R6W6X7_MARPO</name>
<gene>
    <name evidence="1" type="ORF">MARPO_0138s0028</name>
</gene>
<dbReference type="PANTHER" id="PTHR37251:SF1">
    <property type="entry name" value="MITOCHONDRIAL IMPORT RECEPTOR SUBUNIT TOM5 HOMOLOG"/>
    <property type="match status" value="1"/>
</dbReference>
<keyword evidence="2" id="KW-1185">Reference proteome</keyword>
<dbReference type="OrthoDB" id="5514856at2759"/>
<proteinExistence type="predicted"/>
<dbReference type="OMA" id="HDEQKWA"/>
<accession>A0A2R6W6X7</accession>
<dbReference type="AlphaFoldDB" id="A0A2R6W6X7"/>
<dbReference type="Gramene" id="Mp4g12900.1">
    <property type="protein sequence ID" value="Mp4g12900.1.cds"/>
    <property type="gene ID" value="Mp4g12900"/>
</dbReference>
<evidence type="ECO:0000313" key="1">
    <source>
        <dbReference type="EMBL" id="PTQ29592.1"/>
    </source>
</evidence>
<sequence length="54" mass="6112">MARNDTMWQKVKKTIGNEIQDEEKLAGNLRLLRAVALFAGSVFVMRNFGELMAV</sequence>
<dbReference type="InterPro" id="IPR034553">
    <property type="entry name" value="TOM5_viridi"/>
</dbReference>
<reference evidence="2" key="1">
    <citation type="journal article" date="2017" name="Cell">
        <title>Insights into land plant evolution garnered from the Marchantia polymorpha genome.</title>
        <authorList>
            <person name="Bowman J.L."/>
            <person name="Kohchi T."/>
            <person name="Yamato K.T."/>
            <person name="Jenkins J."/>
            <person name="Shu S."/>
            <person name="Ishizaki K."/>
            <person name="Yamaoka S."/>
            <person name="Nishihama R."/>
            <person name="Nakamura Y."/>
            <person name="Berger F."/>
            <person name="Adam C."/>
            <person name="Aki S.S."/>
            <person name="Althoff F."/>
            <person name="Araki T."/>
            <person name="Arteaga-Vazquez M.A."/>
            <person name="Balasubrmanian S."/>
            <person name="Barry K."/>
            <person name="Bauer D."/>
            <person name="Boehm C.R."/>
            <person name="Briginshaw L."/>
            <person name="Caballero-Perez J."/>
            <person name="Catarino B."/>
            <person name="Chen F."/>
            <person name="Chiyoda S."/>
            <person name="Chovatia M."/>
            <person name="Davies K.M."/>
            <person name="Delmans M."/>
            <person name="Demura T."/>
            <person name="Dierschke T."/>
            <person name="Dolan L."/>
            <person name="Dorantes-Acosta A.E."/>
            <person name="Eklund D.M."/>
            <person name="Florent S.N."/>
            <person name="Flores-Sandoval E."/>
            <person name="Fujiyama A."/>
            <person name="Fukuzawa H."/>
            <person name="Galik B."/>
            <person name="Grimanelli D."/>
            <person name="Grimwood J."/>
            <person name="Grossniklaus U."/>
            <person name="Hamada T."/>
            <person name="Haseloff J."/>
            <person name="Hetherington A.J."/>
            <person name="Higo A."/>
            <person name="Hirakawa Y."/>
            <person name="Hundley H.N."/>
            <person name="Ikeda Y."/>
            <person name="Inoue K."/>
            <person name="Inoue S.I."/>
            <person name="Ishida S."/>
            <person name="Jia Q."/>
            <person name="Kakita M."/>
            <person name="Kanazawa T."/>
            <person name="Kawai Y."/>
            <person name="Kawashima T."/>
            <person name="Kennedy M."/>
            <person name="Kinose K."/>
            <person name="Kinoshita T."/>
            <person name="Kohara Y."/>
            <person name="Koide E."/>
            <person name="Komatsu K."/>
            <person name="Kopischke S."/>
            <person name="Kubo M."/>
            <person name="Kyozuka J."/>
            <person name="Lagercrantz U."/>
            <person name="Lin S.S."/>
            <person name="Lindquist E."/>
            <person name="Lipzen A.M."/>
            <person name="Lu C.W."/>
            <person name="De Luna E."/>
            <person name="Martienssen R.A."/>
            <person name="Minamino N."/>
            <person name="Mizutani M."/>
            <person name="Mizutani M."/>
            <person name="Mochizuki N."/>
            <person name="Monte I."/>
            <person name="Mosher R."/>
            <person name="Nagasaki H."/>
            <person name="Nakagami H."/>
            <person name="Naramoto S."/>
            <person name="Nishitani K."/>
            <person name="Ohtani M."/>
            <person name="Okamoto T."/>
            <person name="Okumura M."/>
            <person name="Phillips J."/>
            <person name="Pollak B."/>
            <person name="Reinders A."/>
            <person name="Rovekamp M."/>
            <person name="Sano R."/>
            <person name="Sawa S."/>
            <person name="Schmid M.W."/>
            <person name="Shirakawa M."/>
            <person name="Solano R."/>
            <person name="Spunde A."/>
            <person name="Suetsugu N."/>
            <person name="Sugano S."/>
            <person name="Sugiyama A."/>
            <person name="Sun R."/>
            <person name="Suzuki Y."/>
            <person name="Takenaka M."/>
            <person name="Takezawa D."/>
            <person name="Tomogane H."/>
            <person name="Tsuzuki M."/>
            <person name="Ueda T."/>
            <person name="Umeda M."/>
            <person name="Ward J.M."/>
            <person name="Watanabe Y."/>
            <person name="Yazaki K."/>
            <person name="Yokoyama R."/>
            <person name="Yoshitake Y."/>
            <person name="Yotsui I."/>
            <person name="Zachgo S."/>
            <person name="Schmutz J."/>
        </authorList>
    </citation>
    <scope>NUCLEOTIDE SEQUENCE [LARGE SCALE GENOMIC DNA]</scope>
    <source>
        <strain evidence="2">Tak-1</strain>
    </source>
</reference>
<protein>
    <recommendedName>
        <fullName evidence="3">Mitochondrial import receptor subunit TOM5 homolog</fullName>
    </recommendedName>
</protein>
<organism evidence="1 2">
    <name type="scientific">Marchantia polymorpha</name>
    <name type="common">Common liverwort</name>
    <name type="synonym">Marchantia aquatica</name>
    <dbReference type="NCBI Taxonomy" id="3197"/>
    <lineage>
        <taxon>Eukaryota</taxon>
        <taxon>Viridiplantae</taxon>
        <taxon>Streptophyta</taxon>
        <taxon>Embryophyta</taxon>
        <taxon>Marchantiophyta</taxon>
        <taxon>Marchantiopsida</taxon>
        <taxon>Marchantiidae</taxon>
        <taxon>Marchantiales</taxon>
        <taxon>Marchantiaceae</taxon>
        <taxon>Marchantia</taxon>
    </lineage>
</organism>
<dbReference type="GO" id="GO:0005742">
    <property type="term" value="C:mitochondrial outer membrane translocase complex"/>
    <property type="evidence" value="ECO:0007669"/>
    <property type="project" value="InterPro"/>
</dbReference>